<dbReference type="InterPro" id="IPR027417">
    <property type="entry name" value="P-loop_NTPase"/>
</dbReference>
<proteinExistence type="predicted"/>
<organism evidence="1 2">
    <name type="scientific">Prevotella pectinovora</name>
    <dbReference type="NCBI Taxonomy" id="1602169"/>
    <lineage>
        <taxon>Bacteria</taxon>
        <taxon>Pseudomonadati</taxon>
        <taxon>Bacteroidota</taxon>
        <taxon>Bacteroidia</taxon>
        <taxon>Bacteroidales</taxon>
        <taxon>Prevotellaceae</taxon>
        <taxon>Prevotella</taxon>
    </lineage>
</organism>
<sequence length="374" mass="43598">MEKAFVYGMSVEGNNFTDRIKEAKRIKLDFESGINVILISPRRMGKTSLVKKVMSEMDVPQVKTVYMDIYDCRSEYDFYNRFASAILKSTGNRAEQILENIKRFLVRLSPKFSFSPEPNSEFSLSLGITPKDYTPEEILNLPELIAREKGFRIVVCIDEFQQVGEFPGSIEVQKRMRGVWQHQQNVSYCLFGSKKHLMMNIFQSKRMPFYMFGEMIYLDCIPTEYWVPFICSRFEKYGKRISDIYASRICECVGNYSSYVQQLAWNVMAETDTEVTEETFHRGVDALLEQCNSLFVQQTESLTTYQLNFIRLLCSGIHNGFSSKKVDDIYPIGTKSNVERIKKALFEKEIITQTKEGVFLADHVFEVWFKRELM</sequence>
<gene>
    <name evidence="1" type="ORF">ST44_01210</name>
</gene>
<dbReference type="STRING" id="1602171.ST44_01210"/>
<keyword evidence="2" id="KW-1185">Reference proteome</keyword>
<evidence type="ECO:0000313" key="2">
    <source>
        <dbReference type="Proteomes" id="UP000032046"/>
    </source>
</evidence>
<protein>
    <submittedName>
        <fullName evidence="1">ATPase AAA</fullName>
    </submittedName>
</protein>
<comment type="caution">
    <text evidence="1">The sequence shown here is derived from an EMBL/GenBank/DDBJ whole genome shotgun (WGS) entry which is preliminary data.</text>
</comment>
<dbReference type="SUPFAM" id="SSF52540">
    <property type="entry name" value="P-loop containing nucleoside triphosphate hydrolases"/>
    <property type="match status" value="1"/>
</dbReference>
<evidence type="ECO:0000313" key="1">
    <source>
        <dbReference type="EMBL" id="KIP64754.1"/>
    </source>
</evidence>
<dbReference type="AlphaFoldDB" id="A0A0D0IWU0"/>
<dbReference type="Gene3D" id="3.40.50.300">
    <property type="entry name" value="P-loop containing nucleotide triphosphate hydrolases"/>
    <property type="match status" value="1"/>
</dbReference>
<dbReference type="PANTHER" id="PTHR34301:SF8">
    <property type="entry name" value="ATPASE DOMAIN-CONTAINING PROTEIN"/>
    <property type="match status" value="1"/>
</dbReference>
<dbReference type="PANTHER" id="PTHR34301">
    <property type="entry name" value="DNA-BINDING PROTEIN-RELATED"/>
    <property type="match status" value="1"/>
</dbReference>
<name>A0A0D0IWU0_9BACT</name>
<dbReference type="RefSeq" id="WP_042517403.1">
    <property type="nucleotide sequence ID" value="NZ_JXQH01000096.1"/>
</dbReference>
<dbReference type="Proteomes" id="UP000032046">
    <property type="component" value="Unassembled WGS sequence"/>
</dbReference>
<dbReference type="OrthoDB" id="9805535at2"/>
<reference evidence="1 2" key="1">
    <citation type="submission" date="2015-01" db="EMBL/GenBank/DDBJ databases">
        <title>Comparative genomics of non-oral Prevotella species.</title>
        <authorList>
            <person name="Accetto T."/>
            <person name="Nograsek B."/>
            <person name="Avgustin G."/>
        </authorList>
    </citation>
    <scope>NUCLEOTIDE SEQUENCE [LARGE SCALE GENOMIC DNA]</scope>
    <source>
        <strain evidence="1 2">P5-119</strain>
    </source>
</reference>
<dbReference type="EMBL" id="JXQK01000016">
    <property type="protein sequence ID" value="KIP64754.1"/>
    <property type="molecule type" value="Genomic_DNA"/>
</dbReference>
<accession>A0A0D0IWU0</accession>